<dbReference type="Gene3D" id="2.115.10.20">
    <property type="entry name" value="Glycosyl hydrolase domain, family 43"/>
    <property type="match status" value="1"/>
</dbReference>
<gene>
    <name evidence="1" type="ORF">KXQ929_LOCUS27583</name>
</gene>
<name>A0A819MVT6_9BILA</name>
<sequence length="560" mass="62856">MRVQQPSLIQFEQLYFEHAPTLKCPCTQISINYDNFISIEYSLHQVCNSIFVNDEWIYYLTTTNGTILYGDDFRVTGPYAFQALRMFCELATNTIASNLVQFYSSQYISGYVTPSAVFQAQVESKVIIASRSTAAVAIQYNAIFKAQTGWDIYTGGVYRYGPSIIENSDGSIDAWFAAPGGQFGEMILYYNDTGIPYPVGLSTENTAAQKFIAVNPFYAINVFCPAPIDKVYANYTDNQYTQLARDDKFTSGEYLWLLSNSSGTAGVWKIKGDVSNVTNYLNDQVVTDSYHAFAFINATKGGSYWDQVAYRRSVDGGETWTPDQMVLKPTEDTRDQFSVCDPGLVKSGSYYYIGYTSTEDPRGMFNHAYVARSTSPAGPWDKWNGNSWGGSPQPIITFTGDRNAWGAGEPSIVVRDGTIFFYHSWNGLQTTETHLATGDANDENWPAHLSYHGLAINKTAIVGADHCDVKYRNDLQKFYAIHAASRLTQNSYVVLWESSDGLSFTKIAEIRDNLKPYLHNCGWSGDENGHINPVKQQYLSYAYGPHWANWNTAWHPITFQ</sequence>
<proteinExistence type="predicted"/>
<dbReference type="InterPro" id="IPR023296">
    <property type="entry name" value="Glyco_hydro_beta-prop_sf"/>
</dbReference>
<dbReference type="Proteomes" id="UP000663868">
    <property type="component" value="Unassembled WGS sequence"/>
</dbReference>
<comment type="caution">
    <text evidence="1">The sequence shown here is derived from an EMBL/GenBank/DDBJ whole genome shotgun (WGS) entry which is preliminary data.</text>
</comment>
<reference evidence="1" key="1">
    <citation type="submission" date="2021-02" db="EMBL/GenBank/DDBJ databases">
        <authorList>
            <person name="Nowell W R."/>
        </authorList>
    </citation>
    <scope>NUCLEOTIDE SEQUENCE</scope>
</reference>
<protein>
    <submittedName>
        <fullName evidence="1">Uncharacterized protein</fullName>
    </submittedName>
</protein>
<accession>A0A819MVT6</accession>
<evidence type="ECO:0000313" key="2">
    <source>
        <dbReference type="Proteomes" id="UP000663868"/>
    </source>
</evidence>
<dbReference type="AlphaFoldDB" id="A0A819MVT6"/>
<evidence type="ECO:0000313" key="1">
    <source>
        <dbReference type="EMBL" id="CAF3985303.1"/>
    </source>
</evidence>
<dbReference type="SUPFAM" id="SSF75005">
    <property type="entry name" value="Arabinanase/levansucrase/invertase"/>
    <property type="match status" value="1"/>
</dbReference>
<organism evidence="1 2">
    <name type="scientific">Adineta steineri</name>
    <dbReference type="NCBI Taxonomy" id="433720"/>
    <lineage>
        <taxon>Eukaryota</taxon>
        <taxon>Metazoa</taxon>
        <taxon>Spiralia</taxon>
        <taxon>Gnathifera</taxon>
        <taxon>Rotifera</taxon>
        <taxon>Eurotatoria</taxon>
        <taxon>Bdelloidea</taxon>
        <taxon>Adinetida</taxon>
        <taxon>Adinetidae</taxon>
        <taxon>Adineta</taxon>
    </lineage>
</organism>
<dbReference type="EMBL" id="CAJOBB010002628">
    <property type="protein sequence ID" value="CAF3985303.1"/>
    <property type="molecule type" value="Genomic_DNA"/>
</dbReference>